<dbReference type="Proteomes" id="UP001283361">
    <property type="component" value="Unassembled WGS sequence"/>
</dbReference>
<proteinExistence type="predicted"/>
<comment type="caution">
    <text evidence="1">The sequence shown here is derived from an EMBL/GenBank/DDBJ whole genome shotgun (WGS) entry which is preliminary data.</text>
</comment>
<evidence type="ECO:0000313" key="1">
    <source>
        <dbReference type="EMBL" id="KAK3762619.1"/>
    </source>
</evidence>
<dbReference type="EMBL" id="JAWDGP010004680">
    <property type="protein sequence ID" value="KAK3762619.1"/>
    <property type="molecule type" value="Genomic_DNA"/>
</dbReference>
<organism evidence="1 2">
    <name type="scientific">Elysia crispata</name>
    <name type="common">lettuce slug</name>
    <dbReference type="NCBI Taxonomy" id="231223"/>
    <lineage>
        <taxon>Eukaryota</taxon>
        <taxon>Metazoa</taxon>
        <taxon>Spiralia</taxon>
        <taxon>Lophotrochozoa</taxon>
        <taxon>Mollusca</taxon>
        <taxon>Gastropoda</taxon>
        <taxon>Heterobranchia</taxon>
        <taxon>Euthyneura</taxon>
        <taxon>Panpulmonata</taxon>
        <taxon>Sacoglossa</taxon>
        <taxon>Placobranchoidea</taxon>
        <taxon>Plakobranchidae</taxon>
        <taxon>Elysia</taxon>
    </lineage>
</organism>
<gene>
    <name evidence="1" type="ORF">RRG08_056910</name>
</gene>
<name>A0AAE0Z4B0_9GAST</name>
<protein>
    <submittedName>
        <fullName evidence="1">Uncharacterized protein</fullName>
    </submittedName>
</protein>
<accession>A0AAE0Z4B0</accession>
<dbReference type="AlphaFoldDB" id="A0AAE0Z4B0"/>
<keyword evidence="2" id="KW-1185">Reference proteome</keyword>
<sequence length="73" mass="8554">MGKIEELEKETTRVTLYWLPPTLKYEGLAKIESSSLGVERFEKVPRKPDQAVPFFPKSREKAIPHFIKTLLFY</sequence>
<evidence type="ECO:0000313" key="2">
    <source>
        <dbReference type="Proteomes" id="UP001283361"/>
    </source>
</evidence>
<reference evidence="1" key="1">
    <citation type="journal article" date="2023" name="G3 (Bethesda)">
        <title>A reference genome for the long-term kleptoplast-retaining sea slug Elysia crispata morphotype clarki.</title>
        <authorList>
            <person name="Eastman K.E."/>
            <person name="Pendleton A.L."/>
            <person name="Shaikh M.A."/>
            <person name="Suttiyut T."/>
            <person name="Ogas R."/>
            <person name="Tomko P."/>
            <person name="Gavelis G."/>
            <person name="Widhalm J.R."/>
            <person name="Wisecaver J.H."/>
        </authorList>
    </citation>
    <scope>NUCLEOTIDE SEQUENCE</scope>
    <source>
        <strain evidence="1">ECLA1</strain>
    </source>
</reference>